<keyword evidence="2" id="KW-1133">Transmembrane helix</keyword>
<dbReference type="RefSeq" id="WP_011039814.1">
    <property type="nucleotide sequence ID" value="NZ_UGUA01000001.1"/>
</dbReference>
<dbReference type="AlphaFoldDB" id="A0A379FYA7"/>
<name>A0A379FYA7_9GAMM</name>
<dbReference type="OrthoDB" id="8967890at2"/>
<evidence type="ECO:0000256" key="1">
    <source>
        <dbReference type="SAM" id="MobiDB-lite"/>
    </source>
</evidence>
<dbReference type="GeneID" id="89492353"/>
<feature type="region of interest" description="Disordered" evidence="1">
    <location>
        <begin position="74"/>
        <end position="126"/>
    </location>
</feature>
<reference evidence="3 4" key="1">
    <citation type="submission" date="2018-06" db="EMBL/GenBank/DDBJ databases">
        <authorList>
            <consortium name="Pathogen Informatics"/>
            <person name="Doyle S."/>
        </authorList>
    </citation>
    <scope>NUCLEOTIDE SEQUENCE [LARGE SCALE GENOMIC DNA]</scope>
    <source>
        <strain evidence="3 4">NCTC12026</strain>
    </source>
</reference>
<keyword evidence="2" id="KW-0812">Transmembrane</keyword>
<evidence type="ECO:0000313" key="3">
    <source>
        <dbReference type="EMBL" id="SUC33740.1"/>
    </source>
</evidence>
<protein>
    <recommendedName>
        <fullName evidence="5">Nickase</fullName>
    </recommendedName>
</protein>
<feature type="transmembrane region" description="Helical" evidence="2">
    <location>
        <begin position="23"/>
        <end position="40"/>
    </location>
</feature>
<gene>
    <name evidence="3" type="ORF">NCTC12026_00061</name>
</gene>
<organism evidence="3 4">
    <name type="scientific">Providencia rustigianii</name>
    <dbReference type="NCBI Taxonomy" id="158850"/>
    <lineage>
        <taxon>Bacteria</taxon>
        <taxon>Pseudomonadati</taxon>
        <taxon>Pseudomonadota</taxon>
        <taxon>Gammaproteobacteria</taxon>
        <taxon>Enterobacterales</taxon>
        <taxon>Morganellaceae</taxon>
        <taxon>Providencia</taxon>
    </lineage>
</organism>
<evidence type="ECO:0000313" key="4">
    <source>
        <dbReference type="Proteomes" id="UP000255129"/>
    </source>
</evidence>
<evidence type="ECO:0000256" key="2">
    <source>
        <dbReference type="SAM" id="Phobius"/>
    </source>
</evidence>
<keyword evidence="2" id="KW-0472">Membrane</keyword>
<sequence length="225" mass="25580">MFTETMALISIAMFAMLLYRVEYIRFLAPLWIVLFVVLSGRAVTTYGFFTIVVFALLLIVFVLDAIRVSRKKAEKNRGKNEDDDSVSIFDEDEDENEDENLSSLPRLSASDDEETPKQKTKPKRTRITEYQGTLLSHGFAPYNNIIGNDKSYFVNCDGKTVWGIGLKDAIKNCGAENGDTIRFYKEGEVRTKKATIYDDKGNKTGTRNLSQDKRRGVWIMEVVSD</sequence>
<proteinExistence type="predicted"/>
<feature type="transmembrane region" description="Helical" evidence="2">
    <location>
        <begin position="46"/>
        <end position="66"/>
    </location>
</feature>
<feature type="compositionally biased region" description="Acidic residues" evidence="1">
    <location>
        <begin position="81"/>
        <end position="100"/>
    </location>
</feature>
<accession>A0A379FYA7</accession>
<dbReference type="EMBL" id="UGUA01000001">
    <property type="protein sequence ID" value="SUC33740.1"/>
    <property type="molecule type" value="Genomic_DNA"/>
</dbReference>
<evidence type="ECO:0008006" key="5">
    <source>
        <dbReference type="Google" id="ProtNLM"/>
    </source>
</evidence>
<dbReference type="Proteomes" id="UP000255129">
    <property type="component" value="Unassembled WGS sequence"/>
</dbReference>